<organism evidence="1">
    <name type="scientific">Oryza sativa subsp. japonica</name>
    <name type="common">Rice</name>
    <dbReference type="NCBI Taxonomy" id="39947"/>
    <lineage>
        <taxon>Eukaryota</taxon>
        <taxon>Viridiplantae</taxon>
        <taxon>Streptophyta</taxon>
        <taxon>Embryophyta</taxon>
        <taxon>Tracheophyta</taxon>
        <taxon>Spermatophyta</taxon>
        <taxon>Magnoliopsida</taxon>
        <taxon>Liliopsida</taxon>
        <taxon>Poales</taxon>
        <taxon>Poaceae</taxon>
        <taxon>BOP clade</taxon>
        <taxon>Oryzoideae</taxon>
        <taxon>Oryzeae</taxon>
        <taxon>Oryzinae</taxon>
        <taxon>Oryza</taxon>
        <taxon>Oryza sativa</taxon>
    </lineage>
</organism>
<proteinExistence type="predicted"/>
<protein>
    <submittedName>
        <fullName evidence="1">Uncharacterized protein</fullName>
    </submittedName>
</protein>
<dbReference type="Proteomes" id="UP000817658">
    <property type="component" value="Chromosome 1"/>
</dbReference>
<evidence type="ECO:0000313" key="1">
    <source>
        <dbReference type="EMBL" id="BAB86459.1"/>
    </source>
</evidence>
<gene>
    <name evidence="1" type="primary">P0406G08.23</name>
</gene>
<dbReference type="AlphaFoldDB" id="Q8S2A1"/>
<reference evidence="1" key="1">
    <citation type="journal article" date="2002" name="Nature">
        <title>The genome sequence and structure of rice chromosome 1.</title>
        <authorList>
            <person name="Sasaki T."/>
            <person name="Matsumoto T."/>
            <person name="Yamamoto K."/>
            <person name="Sakata K."/>
            <person name="Baba T."/>
            <person name="Katayose Y."/>
            <person name="Wu J."/>
            <person name="Niimura Y."/>
            <person name="Cheng Z."/>
            <person name="Nagamura Y."/>
            <person name="Antonio B.A."/>
            <person name="Kanamori H."/>
            <person name="Hosokawa S."/>
            <person name="Masukawa M."/>
            <person name="Arikawa K."/>
            <person name="Chiden Y."/>
            <person name="Hayashi M."/>
            <person name="Okamoto M."/>
            <person name="Ando T."/>
            <person name="Aoki H."/>
            <person name="Arita K."/>
            <person name="Hamada M."/>
            <person name="Harada C."/>
            <person name="Hijishita S."/>
            <person name="Honda M."/>
            <person name="Ichikawa Y."/>
            <person name="Idonuma A."/>
            <person name="Iijima M."/>
            <person name="Ikeda M."/>
            <person name="Ikeno M."/>
            <person name="Itoh S."/>
            <person name="Itoh T."/>
            <person name="Itoh Y."/>
            <person name="Itoh Y."/>
            <person name="Iwabuchi A."/>
            <person name="Kamiya K."/>
            <person name="Karasawa W."/>
            <person name="Katagiri S."/>
            <person name="Kikuta A."/>
            <person name="Kobayashi N."/>
            <person name="Kono I."/>
            <person name="Machita K."/>
            <person name="Maehara T."/>
            <person name="Mizuno H."/>
            <person name="Mizubayashi T."/>
            <person name="Mukai Y."/>
            <person name="Nagasaki H."/>
            <person name="Nakashima M."/>
            <person name="Nakama Y."/>
            <person name="Nakamichi Y."/>
            <person name="Nakamura M."/>
            <person name="Namiki N."/>
            <person name="Negishi M."/>
            <person name="Ohta I."/>
            <person name="Ono N."/>
            <person name="Saji S."/>
            <person name="Sakai K."/>
            <person name="Shibata M."/>
            <person name="Shimokawa T."/>
            <person name="Shomura A."/>
            <person name="Song J."/>
            <person name="Takazaki Y."/>
            <person name="Terasawa K."/>
            <person name="Tsuji K."/>
            <person name="Waki K."/>
            <person name="Yamagata H."/>
            <person name="Yamane H."/>
            <person name="Yoshiki S."/>
            <person name="Yoshihara R."/>
            <person name="Yukawa K."/>
            <person name="Zhong H."/>
            <person name="Iwama H."/>
            <person name="Endo T."/>
            <person name="Ito H."/>
            <person name="Hahn J.H."/>
            <person name="Kim H.I."/>
            <person name="Eun M.Y."/>
            <person name="Yano M."/>
            <person name="Jiang J."/>
            <person name="Gojobori T."/>
        </authorList>
    </citation>
    <scope>NUCLEOTIDE SEQUENCE [LARGE SCALE GENOMIC DNA]</scope>
</reference>
<dbReference type="InterPro" id="IPR012871">
    <property type="entry name" value="DUF1668_ORYSA"/>
</dbReference>
<dbReference type="Pfam" id="PF07893">
    <property type="entry name" value="DUF1668"/>
    <property type="match status" value="1"/>
</dbReference>
<sequence length="223" mass="23878">MPLPSLFPSSHQSFRLPHPLPVLLLSTAPDDAAADAVLTHLADRGYGRDLRLVAELRIERTDSAVAFFAPCAAASGGKNRQCLVPPSSAGHRSTIAFLAFDVDSVDEQAASLAAAGAVSHGDVRGGERERHEEHGLHGDELALALQPQPGPVGHQVERWSWESIPSPSPPPFAAGRDPMFVTAYAVHPDGRGSDFLDSLLELMAAGKMEERVNVVNMPERGWE</sequence>
<dbReference type="EMBL" id="AP003240">
    <property type="protein sequence ID" value="BAB86459.1"/>
    <property type="molecule type" value="Genomic_DNA"/>
</dbReference>
<name>Q8S2A1_ORYSJ</name>
<accession>Q8S2A1</accession>